<sequence length="89" mass="8964">MSLPNIDKMVASKGVFICNNTTEKTATISAIYVLEDTVFSAIKVGGSDAKATYIGTAATAVKAGAYITGQGVNFSGVTLTSGSVALILG</sequence>
<name>A0A6J5N395_9CAUD</name>
<proteinExistence type="predicted"/>
<protein>
    <submittedName>
        <fullName evidence="1">Uncharacterized protein</fullName>
    </submittedName>
</protein>
<accession>A0A6J5N395</accession>
<reference evidence="1" key="1">
    <citation type="submission" date="2020-04" db="EMBL/GenBank/DDBJ databases">
        <authorList>
            <person name="Chiriac C."/>
            <person name="Salcher M."/>
            <person name="Ghai R."/>
            <person name="Kavagutti S V."/>
        </authorList>
    </citation>
    <scope>NUCLEOTIDE SEQUENCE</scope>
</reference>
<organism evidence="1">
    <name type="scientific">uncultured Caudovirales phage</name>
    <dbReference type="NCBI Taxonomy" id="2100421"/>
    <lineage>
        <taxon>Viruses</taxon>
        <taxon>Duplodnaviria</taxon>
        <taxon>Heunggongvirae</taxon>
        <taxon>Uroviricota</taxon>
        <taxon>Caudoviricetes</taxon>
        <taxon>Peduoviridae</taxon>
        <taxon>Maltschvirus</taxon>
        <taxon>Maltschvirus maltsch</taxon>
    </lineage>
</organism>
<gene>
    <name evidence="1" type="ORF">UFOVP627_23</name>
</gene>
<dbReference type="EMBL" id="LR796606">
    <property type="protein sequence ID" value="CAB4153544.1"/>
    <property type="molecule type" value="Genomic_DNA"/>
</dbReference>
<evidence type="ECO:0000313" key="1">
    <source>
        <dbReference type="EMBL" id="CAB4153544.1"/>
    </source>
</evidence>